<dbReference type="PANTHER" id="PTHR11240">
    <property type="entry name" value="RIBONUCLEASE T2"/>
    <property type="match status" value="1"/>
</dbReference>
<evidence type="ECO:0000256" key="2">
    <source>
        <dbReference type="ARBA" id="ARBA00012571"/>
    </source>
</evidence>
<reference evidence="8 9" key="1">
    <citation type="submission" date="2024-01" db="EMBL/GenBank/DDBJ databases">
        <title>Complete genome of Cladobotryum mycophilum ATHUM6906.</title>
        <authorList>
            <person name="Christinaki A.C."/>
            <person name="Myridakis A.I."/>
            <person name="Kouvelis V.N."/>
        </authorList>
    </citation>
    <scope>NUCLEOTIDE SEQUENCE [LARGE SCALE GENOMIC DNA]</scope>
    <source>
        <strain evidence="8 9">ATHUM6906</strain>
    </source>
</reference>
<keyword evidence="9" id="KW-1185">Reference proteome</keyword>
<accession>A0ABR0T2R1</accession>
<gene>
    <name evidence="8" type="ORF">PT974_00610</name>
</gene>
<feature type="region of interest" description="Disordered" evidence="6">
    <location>
        <begin position="237"/>
        <end position="261"/>
    </location>
</feature>
<dbReference type="InterPro" id="IPR018188">
    <property type="entry name" value="RNase_T2_His_AS_1"/>
</dbReference>
<name>A0ABR0T2R1_9HYPO</name>
<evidence type="ECO:0000256" key="1">
    <source>
        <dbReference type="ARBA" id="ARBA00007469"/>
    </source>
</evidence>
<comment type="similarity">
    <text evidence="1 5">Belongs to the RNase T2 family.</text>
</comment>
<keyword evidence="7" id="KW-0732">Signal</keyword>
<dbReference type="PROSITE" id="PS00531">
    <property type="entry name" value="RNASE_T2_2"/>
    <property type="match status" value="1"/>
</dbReference>
<dbReference type="PANTHER" id="PTHR11240:SF22">
    <property type="entry name" value="RIBONUCLEASE T2"/>
    <property type="match status" value="1"/>
</dbReference>
<evidence type="ECO:0000256" key="7">
    <source>
        <dbReference type="SAM" id="SignalP"/>
    </source>
</evidence>
<keyword evidence="4" id="KW-1015">Disulfide bond</keyword>
<feature type="chain" id="PRO_5046773886" description="ribonuclease T2" evidence="7">
    <location>
        <begin position="21"/>
        <end position="261"/>
    </location>
</feature>
<dbReference type="InterPro" id="IPR001568">
    <property type="entry name" value="RNase_T2-like"/>
</dbReference>
<dbReference type="InterPro" id="IPR036430">
    <property type="entry name" value="RNase_T2-like_sf"/>
</dbReference>
<evidence type="ECO:0000256" key="3">
    <source>
        <dbReference type="ARBA" id="ARBA00022759"/>
    </source>
</evidence>
<dbReference type="EMBL" id="JAVFKD010000001">
    <property type="protein sequence ID" value="KAK5998236.1"/>
    <property type="molecule type" value="Genomic_DNA"/>
</dbReference>
<protein>
    <recommendedName>
        <fullName evidence="2">ribonuclease T2</fullName>
        <ecNumber evidence="2">4.6.1.19</ecNumber>
    </recommendedName>
</protein>
<keyword evidence="3" id="KW-0378">Hydrolase</keyword>
<evidence type="ECO:0000313" key="8">
    <source>
        <dbReference type="EMBL" id="KAK5998236.1"/>
    </source>
</evidence>
<proteinExistence type="inferred from homology"/>
<evidence type="ECO:0000313" key="9">
    <source>
        <dbReference type="Proteomes" id="UP001338125"/>
    </source>
</evidence>
<feature type="signal peptide" evidence="7">
    <location>
        <begin position="1"/>
        <end position="20"/>
    </location>
</feature>
<dbReference type="Pfam" id="PF00445">
    <property type="entry name" value="Ribonuclease_T2"/>
    <property type="match status" value="1"/>
</dbReference>
<dbReference type="EC" id="4.6.1.19" evidence="2"/>
<dbReference type="Gene3D" id="3.90.730.10">
    <property type="entry name" value="Ribonuclease T2-like"/>
    <property type="match status" value="1"/>
</dbReference>
<dbReference type="CDD" id="cd01061">
    <property type="entry name" value="RNase_T2_euk"/>
    <property type="match status" value="1"/>
</dbReference>
<comment type="caution">
    <text evidence="8">The sequence shown here is derived from an EMBL/GenBank/DDBJ whole genome shotgun (WGS) entry which is preliminary data.</text>
</comment>
<evidence type="ECO:0000256" key="4">
    <source>
        <dbReference type="ARBA" id="ARBA00023157"/>
    </source>
</evidence>
<dbReference type="InterPro" id="IPR033697">
    <property type="entry name" value="Ribonuclease_T2_eukaryotic"/>
</dbReference>
<dbReference type="InterPro" id="IPR033130">
    <property type="entry name" value="RNase_T2_His_AS_2"/>
</dbReference>
<sequence>MASLRYVAPLLAFLAATVSADVKACPADVPLSCHNTTAVQDTCCFIPSGQLLQTQFWDTNPPTGPSDSWTIHGLWPDNCDGSYPKACDTSRAYTNITDIMSSGGADDTLQYMQKYWKDYQGNDESFWDHEWAKHGTCITTLSPKCYDNYQKTEEAVDFFSKTVELFKTLPTYKWLADAGITPDQSKSYATKDIQAILSKQHGAPVTLGCKGKTFNEVWYHFNVRGSLQDGKFVSAQPDGAKSTCPDKVYYDPKQSSDDESW</sequence>
<keyword evidence="3" id="KW-0255">Endonuclease</keyword>
<dbReference type="Proteomes" id="UP001338125">
    <property type="component" value="Unassembled WGS sequence"/>
</dbReference>
<evidence type="ECO:0000256" key="5">
    <source>
        <dbReference type="RuleBase" id="RU004328"/>
    </source>
</evidence>
<evidence type="ECO:0000256" key="6">
    <source>
        <dbReference type="SAM" id="MobiDB-lite"/>
    </source>
</evidence>
<keyword evidence="3" id="KW-0540">Nuclease</keyword>
<dbReference type="SUPFAM" id="SSF55895">
    <property type="entry name" value="Ribonuclease Rh-like"/>
    <property type="match status" value="1"/>
</dbReference>
<dbReference type="PROSITE" id="PS00530">
    <property type="entry name" value="RNASE_T2_1"/>
    <property type="match status" value="1"/>
</dbReference>
<feature type="compositionally biased region" description="Basic and acidic residues" evidence="6">
    <location>
        <begin position="248"/>
        <end position="261"/>
    </location>
</feature>
<organism evidence="8 9">
    <name type="scientific">Cladobotryum mycophilum</name>
    <dbReference type="NCBI Taxonomy" id="491253"/>
    <lineage>
        <taxon>Eukaryota</taxon>
        <taxon>Fungi</taxon>
        <taxon>Dikarya</taxon>
        <taxon>Ascomycota</taxon>
        <taxon>Pezizomycotina</taxon>
        <taxon>Sordariomycetes</taxon>
        <taxon>Hypocreomycetidae</taxon>
        <taxon>Hypocreales</taxon>
        <taxon>Hypocreaceae</taxon>
        <taxon>Cladobotryum</taxon>
    </lineage>
</organism>